<dbReference type="InterPro" id="IPR013833">
    <property type="entry name" value="Cyt_c_oxidase_su3_a-hlx"/>
</dbReference>
<accession>A0ABS1JIC9</accession>
<dbReference type="InterPro" id="IPR035973">
    <property type="entry name" value="Cyt_c_oxidase_su3-like_sf"/>
</dbReference>
<evidence type="ECO:0000313" key="10">
    <source>
        <dbReference type="Proteomes" id="UP000622707"/>
    </source>
</evidence>
<dbReference type="PROSITE" id="PS50253">
    <property type="entry name" value="COX3"/>
    <property type="match status" value="1"/>
</dbReference>
<evidence type="ECO:0000256" key="1">
    <source>
        <dbReference type="ARBA" id="ARBA00004141"/>
    </source>
</evidence>
<keyword evidence="10" id="KW-1185">Reference proteome</keyword>
<evidence type="ECO:0000256" key="7">
    <source>
        <dbReference type="SAM" id="Phobius"/>
    </source>
</evidence>
<feature type="transmembrane region" description="Helical" evidence="7">
    <location>
        <begin position="176"/>
        <end position="197"/>
    </location>
</feature>
<sequence>MNSRTLAWPQHDEAEAARLGMWIFLGSELLFFGGLALAYAWARAHWSAGFAEAGRHTHVVLGTLNTALLLTSSAVVALAVACTRHPPQARWTARLLWLTAALGLAFLAVKAFEYGMEWREHLVPGAGFALRTAGSELFFLLYFLLTGIHAVHLLAGVVLMGVLARGATPRGVEAGALYWHFVDLVWIFLYPLIYLLGRNT</sequence>
<dbReference type="RefSeq" id="WP_201687198.1">
    <property type="nucleotide sequence ID" value="NZ_JAEQND010000001.1"/>
</dbReference>
<dbReference type="Pfam" id="PF00510">
    <property type="entry name" value="COX3"/>
    <property type="match status" value="1"/>
</dbReference>
<reference evidence="9 10" key="1">
    <citation type="journal article" date="2017" name="Int. J. Syst. Evol. Microbiol.">
        <title>Ramlibacter alkalitolerans sp. nov., alkali-tolerant bacterium isolated from soil of ginseng.</title>
        <authorList>
            <person name="Lee D.H."/>
            <person name="Cha C.J."/>
        </authorList>
    </citation>
    <scope>NUCLEOTIDE SEQUENCE [LARGE SCALE GENOMIC DNA]</scope>
    <source>
        <strain evidence="9 10">KACC 19305</strain>
    </source>
</reference>
<gene>
    <name evidence="9" type="ORF">JI746_02570</name>
</gene>
<dbReference type="EMBL" id="JAEQND010000001">
    <property type="protein sequence ID" value="MBL0423978.1"/>
    <property type="molecule type" value="Genomic_DNA"/>
</dbReference>
<evidence type="ECO:0000256" key="6">
    <source>
        <dbReference type="RuleBase" id="RU003376"/>
    </source>
</evidence>
<evidence type="ECO:0000256" key="4">
    <source>
        <dbReference type="ARBA" id="ARBA00022989"/>
    </source>
</evidence>
<feature type="transmembrane region" description="Helical" evidence="7">
    <location>
        <begin position="139"/>
        <end position="164"/>
    </location>
</feature>
<dbReference type="Proteomes" id="UP000622707">
    <property type="component" value="Unassembled WGS sequence"/>
</dbReference>
<feature type="transmembrane region" description="Helical" evidence="7">
    <location>
        <begin position="21"/>
        <end position="42"/>
    </location>
</feature>
<comment type="caution">
    <text evidence="9">The sequence shown here is derived from an EMBL/GenBank/DDBJ whole genome shotgun (WGS) entry which is preliminary data.</text>
</comment>
<evidence type="ECO:0000259" key="8">
    <source>
        <dbReference type="PROSITE" id="PS50253"/>
    </source>
</evidence>
<keyword evidence="4 7" id="KW-1133">Transmembrane helix</keyword>
<dbReference type="Gene3D" id="1.20.120.80">
    <property type="entry name" value="Cytochrome c oxidase, subunit III, four-helix bundle"/>
    <property type="match status" value="1"/>
</dbReference>
<evidence type="ECO:0000313" key="9">
    <source>
        <dbReference type="EMBL" id="MBL0423978.1"/>
    </source>
</evidence>
<name>A0ABS1JIC9_9BURK</name>
<dbReference type="SUPFAM" id="SSF81452">
    <property type="entry name" value="Cytochrome c oxidase subunit III-like"/>
    <property type="match status" value="1"/>
</dbReference>
<evidence type="ECO:0000256" key="5">
    <source>
        <dbReference type="ARBA" id="ARBA00023136"/>
    </source>
</evidence>
<comment type="similarity">
    <text evidence="2 6">Belongs to the cytochrome c oxidase subunit 3 family.</text>
</comment>
<evidence type="ECO:0000256" key="3">
    <source>
        <dbReference type="ARBA" id="ARBA00022692"/>
    </source>
</evidence>
<dbReference type="PANTHER" id="PTHR11403:SF6">
    <property type="entry name" value="NITRIC OXIDE REDUCTASE SUBUNIT E"/>
    <property type="match status" value="1"/>
</dbReference>
<proteinExistence type="inferred from homology"/>
<dbReference type="InterPro" id="IPR000298">
    <property type="entry name" value="Cyt_c_oxidase-like_su3"/>
</dbReference>
<feature type="transmembrane region" description="Helical" evidence="7">
    <location>
        <begin position="62"/>
        <end position="83"/>
    </location>
</feature>
<keyword evidence="5 7" id="KW-0472">Membrane</keyword>
<dbReference type="PANTHER" id="PTHR11403">
    <property type="entry name" value="CYTOCHROME C OXIDASE SUBUNIT III"/>
    <property type="match status" value="1"/>
</dbReference>
<organism evidence="9 10">
    <name type="scientific">Ramlibacter alkalitolerans</name>
    <dbReference type="NCBI Taxonomy" id="2039631"/>
    <lineage>
        <taxon>Bacteria</taxon>
        <taxon>Pseudomonadati</taxon>
        <taxon>Pseudomonadota</taxon>
        <taxon>Betaproteobacteria</taxon>
        <taxon>Burkholderiales</taxon>
        <taxon>Comamonadaceae</taxon>
        <taxon>Ramlibacter</taxon>
    </lineage>
</organism>
<comment type="subcellular location">
    <subcellularLocation>
        <location evidence="6">Cell membrane</location>
        <topology evidence="6">Multi-pass membrane protein</topology>
    </subcellularLocation>
    <subcellularLocation>
        <location evidence="1">Membrane</location>
        <topology evidence="1">Multi-pass membrane protein</topology>
    </subcellularLocation>
</comment>
<keyword evidence="3 6" id="KW-0812">Transmembrane</keyword>
<feature type="domain" description="Heme-copper oxidase subunit III family profile" evidence="8">
    <location>
        <begin position="18"/>
        <end position="198"/>
    </location>
</feature>
<protein>
    <submittedName>
        <fullName evidence="9">Cytochrome c oxidase subunit 3</fullName>
    </submittedName>
</protein>
<feature type="transmembrane region" description="Helical" evidence="7">
    <location>
        <begin position="95"/>
        <end position="112"/>
    </location>
</feature>
<evidence type="ECO:0000256" key="2">
    <source>
        <dbReference type="ARBA" id="ARBA00010581"/>
    </source>
</evidence>
<dbReference type="InterPro" id="IPR024791">
    <property type="entry name" value="Cyt_c/ubiquinol_Oxase_su3"/>
</dbReference>